<gene>
    <name evidence="1" type="ORF">AJGP001_10840</name>
</gene>
<protein>
    <submittedName>
        <fullName evidence="1">Uncharacterized protein</fullName>
    </submittedName>
</protein>
<proteinExistence type="predicted"/>
<organism evidence="1 2">
    <name type="scientific">Planococcus faecalis</name>
    <dbReference type="NCBI Taxonomy" id="1598147"/>
    <lineage>
        <taxon>Bacteria</taxon>
        <taxon>Bacillati</taxon>
        <taxon>Bacillota</taxon>
        <taxon>Bacilli</taxon>
        <taxon>Bacillales</taxon>
        <taxon>Caryophanaceae</taxon>
        <taxon>Planococcus</taxon>
    </lineage>
</organism>
<reference evidence="1 2" key="1">
    <citation type="submission" date="2017-01" db="EMBL/GenBank/DDBJ databases">
        <title>Planococcus faecalis genome complete sequence.</title>
        <authorList>
            <person name="Lee P.C."/>
        </authorList>
    </citation>
    <scope>NUCLEOTIDE SEQUENCE [LARGE SCALE GENOMIC DNA]</scope>
    <source>
        <strain evidence="1 2">AJ003</strain>
    </source>
</reference>
<name>A0ABN4XRF8_9BACL</name>
<dbReference type="Proteomes" id="UP000189661">
    <property type="component" value="Chromosome"/>
</dbReference>
<dbReference type="RefSeq" id="WP_071154206.1">
    <property type="nucleotide sequence ID" value="NZ_CP019401.1"/>
</dbReference>
<evidence type="ECO:0000313" key="2">
    <source>
        <dbReference type="Proteomes" id="UP000189661"/>
    </source>
</evidence>
<accession>A0ABN4XRF8</accession>
<sequence>MAKVEIKKREDVSNSANKSDGLIFFDYQILVDGIEIDKMTGINLNMDASEINSCTLSFLVDDLQVDAEFVSALQAQLEERKA</sequence>
<dbReference type="EMBL" id="CP019401">
    <property type="protein sequence ID" value="AQU79729.1"/>
    <property type="molecule type" value="Genomic_DNA"/>
</dbReference>
<keyword evidence="2" id="KW-1185">Reference proteome</keyword>
<evidence type="ECO:0000313" key="1">
    <source>
        <dbReference type="EMBL" id="AQU79729.1"/>
    </source>
</evidence>